<protein>
    <submittedName>
        <fullName evidence="4">DUF4247 domain-containing protein</fullName>
    </submittedName>
</protein>
<dbReference type="Proteomes" id="UP001185779">
    <property type="component" value="Unassembled WGS sequence"/>
</dbReference>
<evidence type="ECO:0000313" key="5">
    <source>
        <dbReference type="Proteomes" id="UP001185779"/>
    </source>
</evidence>
<sequence length="185" mass="19667">MTYPPPGNHPPPSPDEPAPDPRRRLNRIRNIIIGVIVVITIFALLGACGARALRGDGLGGSARDHIAQNYERNTGLDEGDVDAYVAEGTPAEVAAEIRDAERPTDQRAGASGTGNVAGTQFLQYPDYLVALFPYAANQTRVMLSRDYRSGYNRYHNYVGAFWVPMPGYSGSGSSNRGGGSGGGGK</sequence>
<evidence type="ECO:0000313" key="4">
    <source>
        <dbReference type="EMBL" id="MDV6313950.1"/>
    </source>
</evidence>
<feature type="transmembrane region" description="Helical" evidence="2">
    <location>
        <begin position="31"/>
        <end position="53"/>
    </location>
</feature>
<dbReference type="InterPro" id="IPR025341">
    <property type="entry name" value="DUF4247"/>
</dbReference>
<keyword evidence="2" id="KW-0472">Membrane</keyword>
<name>A0AAE4U6V6_9ACTN</name>
<organism evidence="4 6">
    <name type="scientific">Gordonia amicalis</name>
    <dbReference type="NCBI Taxonomy" id="89053"/>
    <lineage>
        <taxon>Bacteria</taxon>
        <taxon>Bacillati</taxon>
        <taxon>Actinomycetota</taxon>
        <taxon>Actinomycetes</taxon>
        <taxon>Mycobacteriales</taxon>
        <taxon>Gordoniaceae</taxon>
        <taxon>Gordonia</taxon>
    </lineage>
</organism>
<dbReference type="GeneID" id="77171018"/>
<feature type="region of interest" description="Disordered" evidence="1">
    <location>
        <begin position="1"/>
        <end position="21"/>
    </location>
</feature>
<dbReference type="RefSeq" id="WP_006436847.1">
    <property type="nucleotide sequence ID" value="NZ_CP091855.1"/>
</dbReference>
<keyword evidence="2" id="KW-1133">Transmembrane helix</keyword>
<accession>A0AAE4U6V6</accession>
<gene>
    <name evidence="3" type="ORF">R3P94_11430</name>
    <name evidence="4" type="ORF">R3Q15_18995</name>
</gene>
<feature type="compositionally biased region" description="Pro residues" evidence="1">
    <location>
        <begin position="1"/>
        <end position="16"/>
    </location>
</feature>
<dbReference type="Proteomes" id="UP001185922">
    <property type="component" value="Unassembled WGS sequence"/>
</dbReference>
<evidence type="ECO:0000313" key="6">
    <source>
        <dbReference type="Proteomes" id="UP001185922"/>
    </source>
</evidence>
<dbReference type="EMBL" id="JAWLKI010000011">
    <property type="protein sequence ID" value="MDV6307925.1"/>
    <property type="molecule type" value="Genomic_DNA"/>
</dbReference>
<keyword evidence="5" id="KW-1185">Reference proteome</keyword>
<proteinExistence type="predicted"/>
<evidence type="ECO:0000256" key="1">
    <source>
        <dbReference type="SAM" id="MobiDB-lite"/>
    </source>
</evidence>
<comment type="caution">
    <text evidence="4">The sequence shown here is derived from an EMBL/GenBank/DDBJ whole genome shotgun (WGS) entry which is preliminary data.</text>
</comment>
<dbReference type="Pfam" id="PF14042">
    <property type="entry name" value="DUF4247"/>
    <property type="match status" value="1"/>
</dbReference>
<dbReference type="EMBL" id="JAWLKH010000024">
    <property type="protein sequence ID" value="MDV6313950.1"/>
    <property type="molecule type" value="Genomic_DNA"/>
</dbReference>
<evidence type="ECO:0000313" key="3">
    <source>
        <dbReference type="EMBL" id="MDV6307925.1"/>
    </source>
</evidence>
<keyword evidence="2" id="KW-0812">Transmembrane</keyword>
<dbReference type="AlphaFoldDB" id="A0AAE4U6V6"/>
<reference evidence="4 5" key="1">
    <citation type="submission" date="2023-10" db="EMBL/GenBank/DDBJ databases">
        <title>Development of a sustainable strategy for remediation of hydrocarbon-contaminated territories based on the waste exchange concept.</title>
        <authorList>
            <person name="Krivoruchko A."/>
        </authorList>
    </citation>
    <scope>NUCLEOTIDE SEQUENCE</scope>
    <source>
        <strain evidence="3 5">IEGM 1266</strain>
        <strain evidence="4">IEGM 1279</strain>
    </source>
</reference>
<evidence type="ECO:0000256" key="2">
    <source>
        <dbReference type="SAM" id="Phobius"/>
    </source>
</evidence>